<sequence>MSHILPLTPTRPSTPKSASDRTPDRDEASTMGEVAFSTIATGVLRSSFESDPPETSSPSPAAKYLARVLAPIAAYAVPILRTITFKPSPLPPAGAETRPTFLNRIRSLAQSLFMTSSSRSSDLSSTAPQGNPSLWSNAHAQPPTIWISKTPFGPSPSTASVNHRSINTFKVFERIRDRDVLVCGAEVYGRTIGVGDRVNSPTARWQNPGEIRGVFKLTRTHVIFVWRVERFGGNDFEDELLAVPVEICRLPFITKVIYALFGRLLPSPSLSYVIPATSTELRRTETLA</sequence>
<evidence type="ECO:0000313" key="2">
    <source>
        <dbReference type="EMBL" id="KII82691.1"/>
    </source>
</evidence>
<gene>
    <name evidence="2" type="ORF">PLICRDRAFT_181157</name>
</gene>
<reference evidence="2 3" key="1">
    <citation type="submission" date="2014-06" db="EMBL/GenBank/DDBJ databases">
        <title>Evolutionary Origins and Diversification of the Mycorrhizal Mutualists.</title>
        <authorList>
            <consortium name="DOE Joint Genome Institute"/>
            <consortium name="Mycorrhizal Genomics Consortium"/>
            <person name="Kohler A."/>
            <person name="Kuo A."/>
            <person name="Nagy L.G."/>
            <person name="Floudas D."/>
            <person name="Copeland A."/>
            <person name="Barry K.W."/>
            <person name="Cichocki N."/>
            <person name="Veneault-Fourrey C."/>
            <person name="LaButti K."/>
            <person name="Lindquist E.A."/>
            <person name="Lipzen A."/>
            <person name="Lundell T."/>
            <person name="Morin E."/>
            <person name="Murat C."/>
            <person name="Riley R."/>
            <person name="Ohm R."/>
            <person name="Sun H."/>
            <person name="Tunlid A."/>
            <person name="Henrissat B."/>
            <person name="Grigoriev I.V."/>
            <person name="Hibbett D.S."/>
            <person name="Martin F."/>
        </authorList>
    </citation>
    <scope>NUCLEOTIDE SEQUENCE [LARGE SCALE GENOMIC DNA]</scope>
    <source>
        <strain evidence="2 3">FD-325 SS-3</strain>
    </source>
</reference>
<protein>
    <submittedName>
        <fullName evidence="2">Uncharacterized protein</fullName>
    </submittedName>
</protein>
<dbReference type="AlphaFoldDB" id="A0A0C9SJW4"/>
<dbReference type="Proteomes" id="UP000053263">
    <property type="component" value="Unassembled WGS sequence"/>
</dbReference>
<name>A0A0C9SJW4_PLICR</name>
<feature type="compositionally biased region" description="Basic and acidic residues" evidence="1">
    <location>
        <begin position="18"/>
        <end position="28"/>
    </location>
</feature>
<organism evidence="2 3">
    <name type="scientific">Plicaturopsis crispa FD-325 SS-3</name>
    <dbReference type="NCBI Taxonomy" id="944288"/>
    <lineage>
        <taxon>Eukaryota</taxon>
        <taxon>Fungi</taxon>
        <taxon>Dikarya</taxon>
        <taxon>Basidiomycota</taxon>
        <taxon>Agaricomycotina</taxon>
        <taxon>Agaricomycetes</taxon>
        <taxon>Agaricomycetidae</taxon>
        <taxon>Amylocorticiales</taxon>
        <taxon>Amylocorticiaceae</taxon>
        <taxon>Plicatura</taxon>
        <taxon>Plicaturopsis crispa</taxon>
    </lineage>
</organism>
<keyword evidence="3" id="KW-1185">Reference proteome</keyword>
<evidence type="ECO:0000313" key="3">
    <source>
        <dbReference type="Proteomes" id="UP000053263"/>
    </source>
</evidence>
<feature type="region of interest" description="Disordered" evidence="1">
    <location>
        <begin position="1"/>
        <end position="33"/>
    </location>
</feature>
<accession>A0A0C9SJW4</accession>
<proteinExistence type="predicted"/>
<dbReference type="EMBL" id="KN832759">
    <property type="protein sequence ID" value="KII82691.1"/>
    <property type="molecule type" value="Genomic_DNA"/>
</dbReference>
<dbReference type="HOGENOM" id="CLU_966823_0_0_1"/>
<evidence type="ECO:0000256" key="1">
    <source>
        <dbReference type="SAM" id="MobiDB-lite"/>
    </source>
</evidence>